<dbReference type="RefSeq" id="WP_004029977.1">
    <property type="nucleotide sequence ID" value="NZ_AMPO01000002.1"/>
</dbReference>
<dbReference type="NCBIfam" id="NF033611">
    <property type="entry name" value="SAVED"/>
    <property type="match status" value="1"/>
</dbReference>
<evidence type="ECO:0000313" key="2">
    <source>
        <dbReference type="EMBL" id="EKF86586.1"/>
    </source>
</evidence>
<comment type="caution">
    <text evidence="2">The sequence shown here is derived from an EMBL/GenBank/DDBJ whole genome shotgun (WGS) entry which is preliminary data.</text>
</comment>
<dbReference type="GO" id="GO:0004519">
    <property type="term" value="F:endonuclease activity"/>
    <property type="evidence" value="ECO:0007669"/>
    <property type="project" value="InterPro"/>
</dbReference>
<organism evidence="2 3">
    <name type="scientific">Methanobacterium formicicum (strain DSM 3637 / PP1)</name>
    <dbReference type="NCBI Taxonomy" id="1204725"/>
    <lineage>
        <taxon>Archaea</taxon>
        <taxon>Methanobacteriati</taxon>
        <taxon>Methanobacteriota</taxon>
        <taxon>Methanomada group</taxon>
        <taxon>Methanobacteria</taxon>
        <taxon>Methanobacteriales</taxon>
        <taxon>Methanobacteriaceae</taxon>
        <taxon>Methanobacterium</taxon>
    </lineage>
</organism>
<sequence length="352" mass="40351">MSFPPEVKENLFIACHRRCCICHEFKGTNMEVHHIIQKADGGKDTEENGIPLCFDCHANVGSYNSRHPKGNKYSPTELRRHKDQWLEACNNLLNVIDESPKTLEEIVHMGIKSFTRATGNMPDRTLSLIDFFDDNGIKKNSGWNKDLFNVLEEFINKIDPENAHRIHLETHLSIAFVAGYLLDSKSGIEIYPMQKTRGRGKKDWTPEQEYTKDYPKLKEEILVFSSEPKDVVLVLGITYNILDAVQNYIDNSEIRVSKIINCNVDGNIGHNTIIDGTHAIELANSIFKVLNERRSIQEKRNNLHIFAACPVAFFFYLGQLSRKIGKIELYEFNSDNSTYLPTFKLPINRSET</sequence>
<dbReference type="GO" id="GO:0008270">
    <property type="term" value="F:zinc ion binding"/>
    <property type="evidence" value="ECO:0007669"/>
    <property type="project" value="InterPro"/>
</dbReference>
<evidence type="ECO:0000313" key="3">
    <source>
        <dbReference type="Proteomes" id="UP000007360"/>
    </source>
</evidence>
<dbReference type="Pfam" id="PF01844">
    <property type="entry name" value="HNH"/>
    <property type="match status" value="1"/>
</dbReference>
<dbReference type="InterPro" id="IPR040836">
    <property type="entry name" value="SAVED"/>
</dbReference>
<reference evidence="2 3" key="1">
    <citation type="journal article" date="2012" name="J. Bacteriol.">
        <title>Draft genome sequence of Methanobacterium formicicum DSM 3637, an archaebacterium isolated from the methane producer amoeba Pelomyxa palustris.</title>
        <authorList>
            <person name="Gutierrez G."/>
        </authorList>
    </citation>
    <scope>NUCLEOTIDE SEQUENCE [LARGE SCALE GENOMIC DNA]</scope>
    <source>
        <strain evidence="3">DSM 3637 / PP1</strain>
    </source>
</reference>
<dbReference type="CDD" id="cd00085">
    <property type="entry name" value="HNHc"/>
    <property type="match status" value="1"/>
</dbReference>
<name>K2QER5_METFP</name>
<feature type="domain" description="HNH nuclease" evidence="1">
    <location>
        <begin position="10"/>
        <end position="58"/>
    </location>
</feature>
<dbReference type="EMBL" id="AMPO01000002">
    <property type="protein sequence ID" value="EKF86586.1"/>
    <property type="molecule type" value="Genomic_DNA"/>
</dbReference>
<accession>K2QER5</accession>
<gene>
    <name evidence="2" type="ORF">A994_03848</name>
</gene>
<dbReference type="OrthoDB" id="11472at2157"/>
<protein>
    <recommendedName>
        <fullName evidence="1">HNH nuclease domain-containing protein</fullName>
    </recommendedName>
</protein>
<keyword evidence="3" id="KW-1185">Reference proteome</keyword>
<dbReference type="Proteomes" id="UP000007360">
    <property type="component" value="Unassembled WGS sequence"/>
</dbReference>
<dbReference type="GO" id="GO:0003676">
    <property type="term" value="F:nucleic acid binding"/>
    <property type="evidence" value="ECO:0007669"/>
    <property type="project" value="InterPro"/>
</dbReference>
<dbReference type="AlphaFoldDB" id="K2QER5"/>
<evidence type="ECO:0000259" key="1">
    <source>
        <dbReference type="SMART" id="SM00507"/>
    </source>
</evidence>
<dbReference type="PATRIC" id="fig|1204725.3.peg.776"/>
<dbReference type="InterPro" id="IPR003615">
    <property type="entry name" value="HNH_nuc"/>
</dbReference>
<dbReference type="InterPro" id="IPR002711">
    <property type="entry name" value="HNH"/>
</dbReference>
<dbReference type="SMART" id="SM00507">
    <property type="entry name" value="HNHc"/>
    <property type="match status" value="1"/>
</dbReference>
<proteinExistence type="predicted"/>
<dbReference type="Pfam" id="PF18145">
    <property type="entry name" value="SAVED"/>
    <property type="match status" value="1"/>
</dbReference>
<dbReference type="Gene3D" id="1.10.30.50">
    <property type="match status" value="1"/>
</dbReference>